<accession>D4E9U9</accession>
<gene>
    <name evidence="1" type="ORF">HMPREF0758_4949</name>
</gene>
<dbReference type="EMBL" id="ADBY01000069">
    <property type="protein sequence ID" value="EFE93412.1"/>
    <property type="molecule type" value="Genomic_DNA"/>
</dbReference>
<reference evidence="1 2" key="1">
    <citation type="submission" date="2010-01" db="EMBL/GenBank/DDBJ databases">
        <authorList>
            <person name="Muzny D."/>
            <person name="Qin X."/>
            <person name="Deng J."/>
            <person name="Jiang H."/>
            <person name="Liu Y."/>
            <person name="Qu J."/>
            <person name="Song X.-Z."/>
            <person name="Zhang L."/>
            <person name="Thornton R."/>
            <person name="Coyle M."/>
            <person name="Francisco L."/>
            <person name="Jackson L."/>
            <person name="Javaid M."/>
            <person name="Korchina V."/>
            <person name="Kovar C."/>
            <person name="Mata R."/>
            <person name="Mathew T."/>
            <person name="Ngo R."/>
            <person name="Nguyen L."/>
            <person name="Nguyen N."/>
            <person name="Okwuonu G."/>
            <person name="Ongeri F."/>
            <person name="Pham C."/>
            <person name="Simmons D."/>
            <person name="Wilczek-Boney K."/>
            <person name="Hale W."/>
            <person name="Jakkamsetti A."/>
            <person name="Pham P."/>
            <person name="Ruth R."/>
            <person name="San Lucas F."/>
            <person name="Warren J."/>
            <person name="Zhang J."/>
            <person name="Zhao Z."/>
            <person name="Zhou C."/>
            <person name="Zhu D."/>
            <person name="Lee S."/>
            <person name="Bess C."/>
            <person name="Blankenburg K."/>
            <person name="Forbes L."/>
            <person name="Fu Q."/>
            <person name="Gubbala S."/>
            <person name="Hirani K."/>
            <person name="Jayaseelan J.C."/>
            <person name="Lara F."/>
            <person name="Munidasa M."/>
            <person name="Palculict T."/>
            <person name="Patil S."/>
            <person name="Pu L.-L."/>
            <person name="Saada N."/>
            <person name="Tang L."/>
            <person name="Weissenberger G."/>
            <person name="Zhu Y."/>
            <person name="Hemphill L."/>
            <person name="Shang Y."/>
            <person name="Youmans B."/>
            <person name="Ayvaz T."/>
            <person name="Ross M."/>
            <person name="Santibanez J."/>
            <person name="Aqrawi P."/>
            <person name="Gross S."/>
            <person name="Joshi V."/>
            <person name="Fowler G."/>
            <person name="Nazareth L."/>
            <person name="Reid J."/>
            <person name="Worley K."/>
            <person name="Petrosino J."/>
            <person name="Highlander S."/>
            <person name="Gibbs R."/>
        </authorList>
    </citation>
    <scope>NUCLEOTIDE SEQUENCE [LARGE SCALE GENOMIC DNA]</scope>
    <source>
        <strain evidence="1 2">DSM 4582</strain>
    </source>
</reference>
<evidence type="ECO:0000313" key="2">
    <source>
        <dbReference type="Proteomes" id="UP000005723"/>
    </source>
</evidence>
<evidence type="ECO:0000313" key="1">
    <source>
        <dbReference type="EMBL" id="EFE93412.1"/>
    </source>
</evidence>
<keyword evidence="2" id="KW-1185">Reference proteome</keyword>
<sequence length="45" mass="5205">MSVLGNLSHGRKIIALIIMFNQEFSSFIPDILQFNHTKLFITKQL</sequence>
<comment type="caution">
    <text evidence="1">The sequence shown here is derived from an EMBL/GenBank/DDBJ whole genome shotgun (WGS) entry which is preliminary data.</text>
</comment>
<name>D4E9U9_SEROD</name>
<proteinExistence type="predicted"/>
<dbReference type="HOGENOM" id="CLU_3205201_0_0_6"/>
<dbReference type="Proteomes" id="UP000005723">
    <property type="component" value="Unassembled WGS sequence"/>
</dbReference>
<dbReference type="AlphaFoldDB" id="D4E9U9"/>
<protein>
    <submittedName>
        <fullName evidence="1">Uncharacterized protein</fullName>
    </submittedName>
</protein>
<organism evidence="1 2">
    <name type="scientific">Serratia odorifera DSM 4582</name>
    <dbReference type="NCBI Taxonomy" id="667129"/>
    <lineage>
        <taxon>Bacteria</taxon>
        <taxon>Pseudomonadati</taxon>
        <taxon>Pseudomonadota</taxon>
        <taxon>Gammaproteobacteria</taxon>
        <taxon>Enterobacterales</taxon>
        <taxon>Yersiniaceae</taxon>
        <taxon>Serratia</taxon>
    </lineage>
</organism>